<evidence type="ECO:0000313" key="1">
    <source>
        <dbReference type="EMBL" id="GFS22359.1"/>
    </source>
</evidence>
<reference evidence="1 2" key="1">
    <citation type="journal article" date="2021" name="Elife">
        <title>Chloroplast acquisition without the gene transfer in kleptoplastic sea slugs, Plakobranchus ocellatus.</title>
        <authorList>
            <person name="Maeda T."/>
            <person name="Takahashi S."/>
            <person name="Yoshida T."/>
            <person name="Shimamura S."/>
            <person name="Takaki Y."/>
            <person name="Nagai Y."/>
            <person name="Toyoda A."/>
            <person name="Suzuki Y."/>
            <person name="Arimoto A."/>
            <person name="Ishii H."/>
            <person name="Satoh N."/>
            <person name="Nishiyama T."/>
            <person name="Hasebe M."/>
            <person name="Maruyama T."/>
            <person name="Minagawa J."/>
            <person name="Obokata J."/>
            <person name="Shigenobu S."/>
        </authorList>
    </citation>
    <scope>NUCLEOTIDE SEQUENCE [LARGE SCALE GENOMIC DNA]</scope>
</reference>
<dbReference type="Proteomes" id="UP000762676">
    <property type="component" value="Unassembled WGS sequence"/>
</dbReference>
<sequence length="141" mass="16354">MESLYADTAGVLPEKDQGKDGVTLCRYSWSSPRGRPGRKWSHSVQILLDLSQRKTREKMESLFDRYCWSSPRGRLGRRWSHSVQILLDLSQRKTREKMESLCDRYCWISPRGRPGRRWSHSVTDIVGSLPEKDQGEDGVTL</sequence>
<accession>A0AAV4JJU4</accession>
<dbReference type="EMBL" id="BMAT01003248">
    <property type="protein sequence ID" value="GFS22359.1"/>
    <property type="molecule type" value="Genomic_DNA"/>
</dbReference>
<proteinExistence type="predicted"/>
<name>A0AAV4JJU4_9GAST</name>
<dbReference type="AlphaFoldDB" id="A0AAV4JJU4"/>
<gene>
    <name evidence="1" type="ORF">ElyMa_001615000</name>
</gene>
<evidence type="ECO:0000313" key="2">
    <source>
        <dbReference type="Proteomes" id="UP000762676"/>
    </source>
</evidence>
<protein>
    <submittedName>
        <fullName evidence="1">Uncharacterized protein</fullName>
    </submittedName>
</protein>
<organism evidence="1 2">
    <name type="scientific">Elysia marginata</name>
    <dbReference type="NCBI Taxonomy" id="1093978"/>
    <lineage>
        <taxon>Eukaryota</taxon>
        <taxon>Metazoa</taxon>
        <taxon>Spiralia</taxon>
        <taxon>Lophotrochozoa</taxon>
        <taxon>Mollusca</taxon>
        <taxon>Gastropoda</taxon>
        <taxon>Heterobranchia</taxon>
        <taxon>Euthyneura</taxon>
        <taxon>Panpulmonata</taxon>
        <taxon>Sacoglossa</taxon>
        <taxon>Placobranchoidea</taxon>
        <taxon>Plakobranchidae</taxon>
        <taxon>Elysia</taxon>
    </lineage>
</organism>
<comment type="caution">
    <text evidence="1">The sequence shown here is derived from an EMBL/GenBank/DDBJ whole genome shotgun (WGS) entry which is preliminary data.</text>
</comment>
<keyword evidence="2" id="KW-1185">Reference proteome</keyword>